<dbReference type="AlphaFoldDB" id="A0A915SIF3"/>
<dbReference type="GO" id="GO:0005886">
    <property type="term" value="C:plasma membrane"/>
    <property type="evidence" value="ECO:0007669"/>
    <property type="project" value="UniProtKB-SubCell"/>
</dbReference>
<gene>
    <name evidence="7" type="ORF">MJ1_0441</name>
</gene>
<feature type="transmembrane region" description="Helical" evidence="6">
    <location>
        <begin position="465"/>
        <end position="492"/>
    </location>
</feature>
<reference evidence="8" key="1">
    <citation type="journal article" date="2022" name="Int. J. Syst. Evol. Microbiol.">
        <title>Nanobdella aerobiophila gen. nov., sp. nov., a thermoacidophilic, obligate ectosymbiotic archaeon, and proposal of Nanobdellaceae fam. nov., Nanobdellales ord. nov. and Nanobdellia class. nov.</title>
        <authorList>
            <person name="Kato S."/>
            <person name="Ogasawara A."/>
            <person name="Itoh T."/>
            <person name="Sakai H.D."/>
            <person name="Shimizu M."/>
            <person name="Yuki M."/>
            <person name="Kaneko M."/>
            <person name="Takashina T."/>
            <person name="Ohkuma M."/>
        </authorList>
    </citation>
    <scope>NUCLEOTIDE SEQUENCE [LARGE SCALE GENOMIC DNA]</scope>
    <source>
        <strain evidence="8">MJ1</strain>
    </source>
</reference>
<feature type="transmembrane region" description="Helical" evidence="6">
    <location>
        <begin position="344"/>
        <end position="363"/>
    </location>
</feature>
<feature type="transmembrane region" description="Helical" evidence="6">
    <location>
        <begin position="556"/>
        <end position="576"/>
    </location>
</feature>
<dbReference type="PANTHER" id="PTHR30250">
    <property type="entry name" value="PST FAMILY PREDICTED COLANIC ACID TRANSPORTER"/>
    <property type="match status" value="1"/>
</dbReference>
<sequence length="589" mass="69392">MDKIVYIYEKKDKDKFLDNFHLLYSLSKKNRLELICIIHKSFRNIAIKLKENHNVRFYLINNKKDINKIKIYGKKIIIYNEINFNIKNINDILKNIEKNKILIVKNKFINKKIINKYIIGKEEEKLNYNFLIEYYRYNKKYFLDNYNFKFNIIKLININIFIYIKKILKLIEKILSRKFISDYIHEKTGLLSYKFLSLVTTIVLVRLLTVSYYGEYITIYNFLLIVSGFIGSSNIILTKSLVESNNKSYIEIDIIVKILFTMIAGMIIIILLPYISKYVFYSYNLYSIFLIFLAAIFLSLEGLGISILYSYLNFKDSKYITIIEGLSKFILIISLTIIYKNYGFIIGLPIAFFLTDLYILYYFRRTKVKINIDIYEIIKNSGNKIKGYLKNILYISLPPLLFNLYTSFDIQILRIFTSFQDVGYFYNAILIVSTLSNILSISSISLPRILRWKKEEISRNIPKLIIAQLIINIIIYFTLFLTGKYIIILLYGKGYLLSAELIKYLGIIFIIQSFNIFSLILYKAGLEKYYGIYTVSVSLLSIVYDLLLIPRFRLDGAIAAAILSNLTNILIAFYIYKTKYDNITPRPVY</sequence>
<feature type="transmembrane region" description="Helical" evidence="6">
    <location>
        <begin position="219"/>
        <end position="242"/>
    </location>
</feature>
<feature type="transmembrane region" description="Helical" evidence="6">
    <location>
        <begin position="195"/>
        <end position="213"/>
    </location>
</feature>
<feature type="transmembrane region" description="Helical" evidence="6">
    <location>
        <begin position="529"/>
        <end position="550"/>
    </location>
</feature>
<protein>
    <submittedName>
        <fullName evidence="7">Polysaccharide biosynthesis protein</fullName>
    </submittedName>
</protein>
<dbReference type="Proteomes" id="UP001055553">
    <property type="component" value="Chromosome"/>
</dbReference>
<feature type="transmembrane region" description="Helical" evidence="6">
    <location>
        <begin position="504"/>
        <end position="522"/>
    </location>
</feature>
<organism evidence="7 8">
    <name type="scientific">Nanobdella aerobiophila</name>
    <dbReference type="NCBI Taxonomy" id="2586965"/>
    <lineage>
        <taxon>Archaea</taxon>
        <taxon>Nanobdellota</taxon>
        <taxon>Nanobdellia</taxon>
        <taxon>Nanobdellales</taxon>
        <taxon>Nanobdellaceae</taxon>
        <taxon>Nanobdella</taxon>
    </lineage>
</organism>
<evidence type="ECO:0000256" key="2">
    <source>
        <dbReference type="ARBA" id="ARBA00022475"/>
    </source>
</evidence>
<evidence type="ECO:0000313" key="8">
    <source>
        <dbReference type="Proteomes" id="UP001055553"/>
    </source>
</evidence>
<keyword evidence="3 6" id="KW-0812">Transmembrane</keyword>
<evidence type="ECO:0000256" key="4">
    <source>
        <dbReference type="ARBA" id="ARBA00022989"/>
    </source>
</evidence>
<evidence type="ECO:0000256" key="6">
    <source>
        <dbReference type="SAM" id="Phobius"/>
    </source>
</evidence>
<dbReference type="EMBL" id="AP019769">
    <property type="protein sequence ID" value="BBL45602.1"/>
    <property type="molecule type" value="Genomic_DNA"/>
</dbReference>
<dbReference type="InterPro" id="IPR050833">
    <property type="entry name" value="Poly_Biosynth_Transport"/>
</dbReference>
<accession>A0A915SIF3</accession>
<keyword evidence="4 6" id="KW-1133">Transmembrane helix</keyword>
<proteinExistence type="predicted"/>
<dbReference type="PANTHER" id="PTHR30250:SF11">
    <property type="entry name" value="O-ANTIGEN TRANSPORTER-RELATED"/>
    <property type="match status" value="1"/>
</dbReference>
<keyword evidence="5 6" id="KW-0472">Membrane</keyword>
<evidence type="ECO:0000313" key="7">
    <source>
        <dbReference type="EMBL" id="BBL45602.1"/>
    </source>
</evidence>
<feature type="transmembrane region" description="Helical" evidence="6">
    <location>
        <begin position="254"/>
        <end position="276"/>
    </location>
</feature>
<dbReference type="GeneID" id="74568387"/>
<keyword evidence="2" id="KW-1003">Cell membrane</keyword>
<evidence type="ECO:0000256" key="5">
    <source>
        <dbReference type="ARBA" id="ARBA00023136"/>
    </source>
</evidence>
<evidence type="ECO:0000256" key="3">
    <source>
        <dbReference type="ARBA" id="ARBA00022692"/>
    </source>
</evidence>
<feature type="transmembrane region" description="Helical" evidence="6">
    <location>
        <begin position="319"/>
        <end position="338"/>
    </location>
</feature>
<feature type="transmembrane region" description="Helical" evidence="6">
    <location>
        <begin position="288"/>
        <end position="312"/>
    </location>
</feature>
<dbReference type="RefSeq" id="WP_258392919.1">
    <property type="nucleotide sequence ID" value="NZ_AP019769.1"/>
</dbReference>
<name>A0A915SIF3_9ARCH</name>
<keyword evidence="8" id="KW-1185">Reference proteome</keyword>
<dbReference type="KEGG" id="naer:MJ1_0441"/>
<feature type="transmembrane region" description="Helical" evidence="6">
    <location>
        <begin position="424"/>
        <end position="444"/>
    </location>
</feature>
<comment type="subcellular location">
    <subcellularLocation>
        <location evidence="1">Cell membrane</location>
        <topology evidence="1">Multi-pass membrane protein</topology>
    </subcellularLocation>
</comment>
<evidence type="ECO:0000256" key="1">
    <source>
        <dbReference type="ARBA" id="ARBA00004651"/>
    </source>
</evidence>
<feature type="transmembrane region" description="Helical" evidence="6">
    <location>
        <begin position="392"/>
        <end position="412"/>
    </location>
</feature>